<dbReference type="SUPFAM" id="SSF109604">
    <property type="entry name" value="HD-domain/PDEase-like"/>
    <property type="match status" value="1"/>
</dbReference>
<name>A0A1S2LTN4_9BACI</name>
<keyword evidence="2" id="KW-0378">Hydrolase</keyword>
<accession>A0A1S2LTN4</accession>
<comment type="caution">
    <text evidence="2">The sequence shown here is derived from an EMBL/GenBank/DDBJ whole genome shotgun (WGS) entry which is preliminary data.</text>
</comment>
<gene>
    <name evidence="2" type="ORF">BKP35_01495</name>
</gene>
<dbReference type="SMART" id="SM00471">
    <property type="entry name" value="HDc"/>
    <property type="match status" value="1"/>
</dbReference>
<dbReference type="PANTHER" id="PTHR46246:SF1">
    <property type="entry name" value="GUANOSINE-3',5'-BIS(DIPHOSPHATE) 3'-PYROPHOSPHOHYDROLASE MESH1"/>
    <property type="match status" value="1"/>
</dbReference>
<dbReference type="GO" id="GO:0008893">
    <property type="term" value="F:guanosine-3',5'-bis(diphosphate) 3'-diphosphatase activity"/>
    <property type="evidence" value="ECO:0007669"/>
    <property type="project" value="TreeGrafter"/>
</dbReference>
<evidence type="ECO:0000259" key="1">
    <source>
        <dbReference type="SMART" id="SM00471"/>
    </source>
</evidence>
<organism evidence="2 3">
    <name type="scientific">Anaerobacillus arseniciselenatis</name>
    <dbReference type="NCBI Taxonomy" id="85682"/>
    <lineage>
        <taxon>Bacteria</taxon>
        <taxon>Bacillati</taxon>
        <taxon>Bacillota</taxon>
        <taxon>Bacilli</taxon>
        <taxon>Bacillales</taxon>
        <taxon>Bacillaceae</taxon>
        <taxon>Anaerobacillus</taxon>
    </lineage>
</organism>
<dbReference type="PANTHER" id="PTHR46246">
    <property type="entry name" value="GUANOSINE-3',5'-BIS(DIPHOSPHATE) 3'-PYROPHOSPHOHYDROLASE MESH1"/>
    <property type="match status" value="1"/>
</dbReference>
<dbReference type="RefSeq" id="WP_071311619.1">
    <property type="nucleotide sequence ID" value="NZ_MLQQ01000001.1"/>
</dbReference>
<keyword evidence="3" id="KW-1185">Reference proteome</keyword>
<dbReference type="OrthoDB" id="9802385at2"/>
<dbReference type="Pfam" id="PF13328">
    <property type="entry name" value="HD_4"/>
    <property type="match status" value="1"/>
</dbReference>
<dbReference type="Gene3D" id="1.10.3210.10">
    <property type="entry name" value="Hypothetical protein af1432"/>
    <property type="match status" value="1"/>
</dbReference>
<dbReference type="Proteomes" id="UP000180098">
    <property type="component" value="Unassembled WGS sequence"/>
</dbReference>
<evidence type="ECO:0000313" key="2">
    <source>
        <dbReference type="EMBL" id="OIJ15694.1"/>
    </source>
</evidence>
<sequence length="179" mass="20360">MNIIEKAIEVAAKAHVGQVRKLSAVPYISHPFTVGMILQNAGYSDEIICAGILHDTVEDTELTHKDIEELFGEKIATLVAGATEPEKAVPWEERKEHTIASLKNASKDICVVVCADKIHNLRTMKYEIEVQGSDIWNRFARGKEKQEWYYREVLDSISNKLEGEPLLEQLKYEFEAVFR</sequence>
<reference evidence="2 3" key="1">
    <citation type="submission" date="2016-10" db="EMBL/GenBank/DDBJ databases">
        <title>Draft genome sequences of four alkaliphilic bacteria belonging to the Anaerobacillus genus.</title>
        <authorList>
            <person name="Bassil N.M."/>
            <person name="Lloyd J.R."/>
        </authorList>
    </citation>
    <scope>NUCLEOTIDE SEQUENCE [LARGE SCALE GENOMIC DNA]</scope>
    <source>
        <strain evidence="2 3">DSM 15340</strain>
    </source>
</reference>
<dbReference type="AlphaFoldDB" id="A0A1S2LTN4"/>
<protein>
    <submittedName>
        <fullName evidence="2">Phosphohydrolase</fullName>
    </submittedName>
</protein>
<dbReference type="EMBL" id="MLQQ01000001">
    <property type="protein sequence ID" value="OIJ15694.1"/>
    <property type="molecule type" value="Genomic_DNA"/>
</dbReference>
<proteinExistence type="predicted"/>
<dbReference type="InterPro" id="IPR052194">
    <property type="entry name" value="MESH1"/>
</dbReference>
<feature type="domain" description="HD/PDEase" evidence="1">
    <location>
        <begin position="23"/>
        <end position="130"/>
    </location>
</feature>
<evidence type="ECO:0000313" key="3">
    <source>
        <dbReference type="Proteomes" id="UP000180098"/>
    </source>
</evidence>
<dbReference type="InterPro" id="IPR003607">
    <property type="entry name" value="HD/PDEase_dom"/>
</dbReference>